<protein>
    <recommendedName>
        <fullName evidence="4">DUF3833 domain-containing protein</fullName>
    </recommendedName>
</protein>
<dbReference type="Pfam" id="PF12915">
    <property type="entry name" value="DUF3833"/>
    <property type="match status" value="1"/>
</dbReference>
<dbReference type="AlphaFoldDB" id="A0A1D2QMG3"/>
<sequence length="186" mass="21077">MKRGGFGRLFRCLLCLSFISLILSVNGCSSNTISHYSDNLPKLDIKKFFEGKLIAKGIVKNFNGKVIRYFNADLDANWQGDTGILREVFYFNDGEVEYRNWTLRLKDMGHFIGTAEDVIGEASGDQKGNAIFMNYVLAIPYSDTTIEVSVDDKMYLVTPDTLINESYLYKYGIKVGEVVLTIQKKH</sequence>
<evidence type="ECO:0008006" key="4">
    <source>
        <dbReference type="Google" id="ProtNLM"/>
    </source>
</evidence>
<feature type="signal peptide" evidence="1">
    <location>
        <begin position="1"/>
        <end position="27"/>
    </location>
</feature>
<reference evidence="2 3" key="1">
    <citation type="journal article" date="2016" name="Appl. Environ. Microbiol.">
        <title>Lack of Overt Genome Reduction in the Bryostatin-Producing Bryozoan Symbiont "Candidatus Endobugula sertula".</title>
        <authorList>
            <person name="Miller I.J."/>
            <person name="Vanee N."/>
            <person name="Fong S.S."/>
            <person name="Lim-Fong G.E."/>
            <person name="Kwan J.C."/>
        </authorList>
    </citation>
    <scope>NUCLEOTIDE SEQUENCE [LARGE SCALE GENOMIC DNA]</scope>
    <source>
        <strain evidence="2">AB1-4</strain>
    </source>
</reference>
<dbReference type="STRING" id="62101.AB835_12355"/>
<feature type="chain" id="PRO_5008906529" description="DUF3833 domain-containing protein" evidence="1">
    <location>
        <begin position="28"/>
        <end position="186"/>
    </location>
</feature>
<evidence type="ECO:0000256" key="1">
    <source>
        <dbReference type="SAM" id="SignalP"/>
    </source>
</evidence>
<proteinExistence type="predicted"/>
<name>A0A1D2QMG3_9GAMM</name>
<evidence type="ECO:0000313" key="3">
    <source>
        <dbReference type="Proteomes" id="UP000242502"/>
    </source>
</evidence>
<gene>
    <name evidence="2" type="ORF">AB835_12355</name>
</gene>
<keyword evidence="1" id="KW-0732">Signal</keyword>
<dbReference type="Proteomes" id="UP000242502">
    <property type="component" value="Unassembled WGS sequence"/>
</dbReference>
<organism evidence="2 3">
    <name type="scientific">Candidatus Endobugula sertula</name>
    <name type="common">Bugula neritina bacterial symbiont</name>
    <dbReference type="NCBI Taxonomy" id="62101"/>
    <lineage>
        <taxon>Bacteria</taxon>
        <taxon>Pseudomonadati</taxon>
        <taxon>Pseudomonadota</taxon>
        <taxon>Gammaproteobacteria</taxon>
        <taxon>Cellvibrionales</taxon>
        <taxon>Cellvibrionaceae</taxon>
        <taxon>Candidatus Endobugula</taxon>
    </lineage>
</organism>
<dbReference type="InterPro" id="IPR024409">
    <property type="entry name" value="DUF3833"/>
</dbReference>
<dbReference type="EMBL" id="MDLC01000053">
    <property type="protein sequence ID" value="ODS22771.1"/>
    <property type="molecule type" value="Genomic_DNA"/>
</dbReference>
<accession>A0A1D2QMG3</accession>
<evidence type="ECO:0000313" key="2">
    <source>
        <dbReference type="EMBL" id="ODS22771.1"/>
    </source>
</evidence>
<comment type="caution">
    <text evidence="2">The sequence shown here is derived from an EMBL/GenBank/DDBJ whole genome shotgun (WGS) entry which is preliminary data.</text>
</comment>